<evidence type="ECO:0000313" key="1">
    <source>
        <dbReference type="EMBL" id="QXI73212.1"/>
    </source>
</evidence>
<reference evidence="1" key="1">
    <citation type="submission" date="2020-05" db="EMBL/GenBank/DDBJ databases">
        <authorList>
            <person name="Xu G."/>
            <person name="Xiong Y."/>
            <person name="Gong T."/>
            <person name="Shi Y."/>
            <person name="Liu X."/>
            <person name="Liu S."/>
            <person name="Xiao F."/>
            <person name="Zhang Y."/>
            <person name="Ran X."/>
            <person name="Xiao D."/>
        </authorList>
    </citation>
    <scope>NUCLEOTIDE SEQUENCE</scope>
    <source>
        <strain evidence="1">Baoshan</strain>
    </source>
</reference>
<gene>
    <name evidence="1" type="primary">ORF22a</name>
</gene>
<accession>A0A8F4XB37</accession>
<sequence>MMQMAFMLFLNYTILILSKQSPYSQQRLEKRRRDLTKFINTIAAFSLRRTFNELQRV</sequence>
<dbReference type="EMBL" id="MT501299">
    <property type="protein sequence ID" value="QXI73212.1"/>
    <property type="molecule type" value="Genomic_DNA"/>
</dbReference>
<proteinExistence type="predicted"/>
<name>A0A8F4XB37_NPVBM</name>
<protein>
    <submittedName>
        <fullName evidence="1">ORF22a</fullName>
    </submittedName>
</protein>
<organismHost>
    <name type="scientific">Bombyx mori</name>
    <name type="common">Silk moth</name>
    <dbReference type="NCBI Taxonomy" id="7091"/>
</organismHost>
<organism evidence="1">
    <name type="scientific">Bombyx mori nuclear polyhedrosis virus</name>
    <name type="common">BmNPV</name>
    <dbReference type="NCBI Taxonomy" id="271108"/>
    <lineage>
        <taxon>Viruses</taxon>
        <taxon>Viruses incertae sedis</taxon>
        <taxon>Naldaviricetes</taxon>
        <taxon>Lefavirales</taxon>
        <taxon>Baculoviridae</taxon>
        <taxon>Alphabaculovirus</taxon>
        <taxon>Alphabaculovirus bomori</taxon>
    </lineage>
</organism>